<dbReference type="SUPFAM" id="SSF161098">
    <property type="entry name" value="MetI-like"/>
    <property type="match status" value="1"/>
</dbReference>
<evidence type="ECO:0000313" key="10">
    <source>
        <dbReference type="EMBL" id="APT59977.1"/>
    </source>
</evidence>
<dbReference type="PROSITE" id="PS50928">
    <property type="entry name" value="ABC_TM1"/>
    <property type="match status" value="1"/>
</dbReference>
<comment type="similarity">
    <text evidence="2">Belongs to the binding-protein-dependent transport system permease family. HisMQ subfamily.</text>
</comment>
<evidence type="ECO:0000256" key="6">
    <source>
        <dbReference type="ARBA" id="ARBA00022989"/>
    </source>
</evidence>
<dbReference type="Proteomes" id="UP000185494">
    <property type="component" value="Chromosome 2"/>
</dbReference>
<feature type="transmembrane region" description="Helical" evidence="8">
    <location>
        <begin position="98"/>
        <end position="116"/>
    </location>
</feature>
<evidence type="ECO:0000256" key="3">
    <source>
        <dbReference type="ARBA" id="ARBA00022448"/>
    </source>
</evidence>
<proteinExistence type="inferred from homology"/>
<keyword evidence="3 8" id="KW-0813">Transport</keyword>
<keyword evidence="4" id="KW-1003">Cell membrane</keyword>
<dbReference type="Gene3D" id="1.10.3720.10">
    <property type="entry name" value="MetI-like"/>
    <property type="match status" value="1"/>
</dbReference>
<feature type="transmembrane region" description="Helical" evidence="8">
    <location>
        <begin position="68"/>
        <end position="86"/>
    </location>
</feature>
<feature type="domain" description="ABC transmembrane type-1" evidence="9">
    <location>
        <begin position="23"/>
        <end position="217"/>
    </location>
</feature>
<dbReference type="AlphaFoldDB" id="A0A1L7AMG9"/>
<evidence type="ECO:0000259" key="9">
    <source>
        <dbReference type="PROSITE" id="PS50928"/>
    </source>
</evidence>
<organism evidence="10 11">
    <name type="scientific">Roseomonas gilardii</name>
    <dbReference type="NCBI Taxonomy" id="257708"/>
    <lineage>
        <taxon>Bacteria</taxon>
        <taxon>Pseudomonadati</taxon>
        <taxon>Pseudomonadota</taxon>
        <taxon>Alphaproteobacteria</taxon>
        <taxon>Acetobacterales</taxon>
        <taxon>Roseomonadaceae</taxon>
        <taxon>Roseomonas</taxon>
    </lineage>
</organism>
<dbReference type="InterPro" id="IPR000515">
    <property type="entry name" value="MetI-like"/>
</dbReference>
<feature type="transmembrane region" description="Helical" evidence="8">
    <location>
        <begin position="199"/>
        <end position="223"/>
    </location>
</feature>
<evidence type="ECO:0000256" key="2">
    <source>
        <dbReference type="ARBA" id="ARBA00010072"/>
    </source>
</evidence>
<dbReference type="GO" id="GO:0006865">
    <property type="term" value="P:amino acid transport"/>
    <property type="evidence" value="ECO:0007669"/>
    <property type="project" value="TreeGrafter"/>
</dbReference>
<dbReference type="NCBIfam" id="TIGR01726">
    <property type="entry name" value="HEQRo_perm_3TM"/>
    <property type="match status" value="1"/>
</dbReference>
<dbReference type="Pfam" id="PF00528">
    <property type="entry name" value="BPD_transp_1"/>
    <property type="match status" value="1"/>
</dbReference>
<evidence type="ECO:0000256" key="1">
    <source>
        <dbReference type="ARBA" id="ARBA00004429"/>
    </source>
</evidence>
<dbReference type="KEGG" id="rgi:RGI145_22050"/>
<keyword evidence="5 8" id="KW-0812">Transmembrane</keyword>
<dbReference type="STRING" id="257708.RGI145_22050"/>
<comment type="subcellular location">
    <subcellularLocation>
        <location evidence="1">Cell inner membrane</location>
        <topology evidence="1">Multi-pass membrane protein</topology>
    </subcellularLocation>
    <subcellularLocation>
        <location evidence="8">Cell membrane</location>
        <topology evidence="8">Multi-pass membrane protein</topology>
    </subcellularLocation>
</comment>
<evidence type="ECO:0000256" key="5">
    <source>
        <dbReference type="ARBA" id="ARBA00022692"/>
    </source>
</evidence>
<dbReference type="PANTHER" id="PTHR30614">
    <property type="entry name" value="MEMBRANE COMPONENT OF AMINO ACID ABC TRANSPORTER"/>
    <property type="match status" value="1"/>
</dbReference>
<evidence type="ECO:0000256" key="8">
    <source>
        <dbReference type="RuleBase" id="RU363032"/>
    </source>
</evidence>
<keyword evidence="6 8" id="KW-1133">Transmembrane helix</keyword>
<dbReference type="InterPro" id="IPR043429">
    <property type="entry name" value="ArtM/GltK/GlnP/TcyL/YhdX-like"/>
</dbReference>
<reference evidence="10 11" key="1">
    <citation type="submission" date="2016-05" db="EMBL/GenBank/DDBJ databases">
        <title>Complete Genome and Methylome Analysis of Psychrotrophic Bacterial Isolates from Antarctic Lake Untersee.</title>
        <authorList>
            <person name="Fomenkov A."/>
            <person name="Akimov V.N."/>
            <person name="Vasilyeva L.V."/>
            <person name="Andersen D."/>
            <person name="Vincze T."/>
            <person name="Roberts R.J."/>
        </authorList>
    </citation>
    <scope>NUCLEOTIDE SEQUENCE [LARGE SCALE GENOMIC DNA]</scope>
    <source>
        <strain evidence="10 11">U14-5</strain>
    </source>
</reference>
<sequence length="232" mass="25017">MGQMLDMLSIVSADGGTWVWMGLATTLALTIFAGAIAFGLGTLLAVIRVAGGRGAEAAVTAYVEFQRNVPMLVHILFWYFGIAALLPDTVADWINERGSEFAFAGIAIGLCMAAYISEDLRSGLRAVPKGQYEAAQSLGMTYPDLMQRIIMPQVFRVAAPGLVNQALLLFKNTSLAMAIGVAELTYRTREIESLTFRTFAAFGVATAIYLAVSFVIMGAGAMIGRRLDFLRR</sequence>
<dbReference type="PANTHER" id="PTHR30614:SF47">
    <property type="entry name" value="ABC TRANSPORTER PERMEASE"/>
    <property type="match status" value="1"/>
</dbReference>
<evidence type="ECO:0000256" key="7">
    <source>
        <dbReference type="ARBA" id="ARBA00023136"/>
    </source>
</evidence>
<evidence type="ECO:0000256" key="4">
    <source>
        <dbReference type="ARBA" id="ARBA00022475"/>
    </source>
</evidence>
<name>A0A1L7AMG9_9PROT</name>
<dbReference type="InterPro" id="IPR035906">
    <property type="entry name" value="MetI-like_sf"/>
</dbReference>
<evidence type="ECO:0000313" key="11">
    <source>
        <dbReference type="Proteomes" id="UP000185494"/>
    </source>
</evidence>
<dbReference type="CDD" id="cd06261">
    <property type="entry name" value="TM_PBP2"/>
    <property type="match status" value="1"/>
</dbReference>
<feature type="transmembrane region" description="Helical" evidence="8">
    <location>
        <begin position="20"/>
        <end position="47"/>
    </location>
</feature>
<protein>
    <submittedName>
        <fullName evidence="10">ABC transporter permease</fullName>
    </submittedName>
</protein>
<gene>
    <name evidence="10" type="ORF">RGI145_22050</name>
</gene>
<dbReference type="GO" id="GO:0022857">
    <property type="term" value="F:transmembrane transporter activity"/>
    <property type="evidence" value="ECO:0007669"/>
    <property type="project" value="InterPro"/>
</dbReference>
<keyword evidence="7 8" id="KW-0472">Membrane</keyword>
<dbReference type="EMBL" id="CP015584">
    <property type="protein sequence ID" value="APT59977.1"/>
    <property type="molecule type" value="Genomic_DNA"/>
</dbReference>
<accession>A0A1L7AMG9</accession>
<dbReference type="InterPro" id="IPR010065">
    <property type="entry name" value="AA_ABC_transptr_permease_3TM"/>
</dbReference>
<dbReference type="GO" id="GO:0043190">
    <property type="term" value="C:ATP-binding cassette (ABC) transporter complex"/>
    <property type="evidence" value="ECO:0007669"/>
    <property type="project" value="InterPro"/>
</dbReference>